<evidence type="ECO:0000256" key="7">
    <source>
        <dbReference type="ARBA" id="ARBA00023125"/>
    </source>
</evidence>
<keyword evidence="3" id="KW-0489">Methyltransferase</keyword>
<evidence type="ECO:0000256" key="5">
    <source>
        <dbReference type="ARBA" id="ARBA00022691"/>
    </source>
</evidence>
<comment type="catalytic activity">
    <reaction evidence="8">
        <text>a 2'-deoxycytidine in DNA + S-adenosyl-L-methionine = an N(4)-methyl-2'-deoxycytidine in DNA + S-adenosyl-L-homocysteine + H(+)</text>
        <dbReference type="Rhea" id="RHEA:16857"/>
        <dbReference type="Rhea" id="RHEA-COMP:11369"/>
        <dbReference type="Rhea" id="RHEA-COMP:13674"/>
        <dbReference type="ChEBI" id="CHEBI:15378"/>
        <dbReference type="ChEBI" id="CHEBI:57856"/>
        <dbReference type="ChEBI" id="CHEBI:59789"/>
        <dbReference type="ChEBI" id="CHEBI:85452"/>
        <dbReference type="ChEBI" id="CHEBI:137933"/>
        <dbReference type="EC" id="2.1.1.113"/>
    </reaction>
</comment>
<dbReference type="GO" id="GO:0032259">
    <property type="term" value="P:methylation"/>
    <property type="evidence" value="ECO:0007669"/>
    <property type="project" value="UniProtKB-KW"/>
</dbReference>
<dbReference type="Gene3D" id="3.40.50.150">
    <property type="entry name" value="Vaccinia Virus protein VP39"/>
    <property type="match status" value="1"/>
</dbReference>
<sequence>MNLQQSLVQEFESLLGASVHFPQEYKVALAPLCEHLEAHALRTPTERQARLIAHINSKFNVNRDGIAKVYAHAASRGLVFNFHEKNLIQAAFDSGDQSAFEEAISKASSKEGLVDALCRLFAPASPAETISYFRGEVEAPSKLRAEQGDRAIGNEALLSAFSAFVFSAADQEVLHSYFDSTYSAETYERAFWLQLRQLHPQLYSRERTLDIAKIDQELADSCGSLEELRSAVFAHVSTSYQELENHGHLAYWIEPIVVEGRNITWEICSDIMLFAEKHDEVKLKNAYFRAKQIESETVSHVPDVDVGQARFDLANEGFTYKDTFVCAPSPTSPAGSESLLLLFQKNKRDETIIPCPACRTRDVHGNSYSSLGVRSWECRNSLCPDRSKYNRGKRYSFKAILMQEAIDEVESYIPPESVRKWSRDVQTERTIYDATEMLIRHYSLHGDGVALFGVDAPSDSLGRRFLSHGRINTADGNSSAGFFESPWFQRYALPSSAQESKENASSTTIQRLGSLTMVCGNSAMVLQDWPENYFDGAVTSPPYFNAREYSQWPNIYCYLRDMLIIAQGCYKALKPGAVYLYNIFDYFDNERSVVFSAMGDKRLILSAYTVDIFRRAGFHLSGSITWDKGDIEGKRGFNAGNFSPYYQAPFNCWEHVLVFVKPPAVETTDLSSALPAILRAQPVIKMVKGQNTYGHTAPFPIELPNLLRALMPKGGRALDPFGGSGTTARALDGYAAETVCIEQKEEYFELALKLFDSHRMATTNVAT</sequence>
<feature type="domain" description="DNA methylase N-4/N-6" evidence="9">
    <location>
        <begin position="535"/>
        <end position="752"/>
    </location>
</feature>
<dbReference type="Proteomes" id="UP000450012">
    <property type="component" value="Unassembled WGS sequence"/>
</dbReference>
<evidence type="ECO:0000259" key="9">
    <source>
        <dbReference type="Pfam" id="PF01555"/>
    </source>
</evidence>
<dbReference type="PROSITE" id="PS00093">
    <property type="entry name" value="N4_MTASE"/>
    <property type="match status" value="1"/>
</dbReference>
<protein>
    <recommendedName>
        <fullName evidence="2">site-specific DNA-methyltransferase (cytosine-N(4)-specific)</fullName>
        <ecNumber evidence="2">2.1.1.113</ecNumber>
    </recommendedName>
</protein>
<evidence type="ECO:0000256" key="4">
    <source>
        <dbReference type="ARBA" id="ARBA00022679"/>
    </source>
</evidence>
<evidence type="ECO:0000256" key="3">
    <source>
        <dbReference type="ARBA" id="ARBA00022603"/>
    </source>
</evidence>
<keyword evidence="7" id="KW-0238">DNA-binding</keyword>
<comment type="similarity">
    <text evidence="1">Belongs to the N(4)/N(6)-methyltransferase family. N(4) subfamily.</text>
</comment>
<dbReference type="PRINTS" id="PR00508">
    <property type="entry name" value="S21N4MTFRASE"/>
</dbReference>
<dbReference type="GO" id="GO:0015667">
    <property type="term" value="F:site-specific DNA-methyltransferase (cytosine-N4-specific) activity"/>
    <property type="evidence" value="ECO:0007669"/>
    <property type="project" value="UniProtKB-EC"/>
</dbReference>
<comment type="caution">
    <text evidence="10">The sequence shown here is derived from an EMBL/GenBank/DDBJ whole genome shotgun (WGS) entry which is preliminary data.</text>
</comment>
<organism evidence="10 11">
    <name type="scientific">Duganella rivi</name>
    <dbReference type="NCBI Taxonomy" id="2666083"/>
    <lineage>
        <taxon>Bacteria</taxon>
        <taxon>Pseudomonadati</taxon>
        <taxon>Pseudomonadota</taxon>
        <taxon>Betaproteobacteria</taxon>
        <taxon>Burkholderiales</taxon>
        <taxon>Oxalobacteraceae</taxon>
        <taxon>Telluria group</taxon>
        <taxon>Duganella</taxon>
    </lineage>
</organism>
<reference evidence="10 11" key="1">
    <citation type="submission" date="2019-12" db="EMBL/GenBank/DDBJ databases">
        <title>Novel species isolated from a subtropical stream in China.</title>
        <authorList>
            <person name="Lu H."/>
        </authorList>
    </citation>
    <scope>NUCLEOTIDE SEQUENCE [LARGE SCALE GENOMIC DNA]</scope>
    <source>
        <strain evidence="10 11">FT55W</strain>
    </source>
</reference>
<evidence type="ECO:0000256" key="2">
    <source>
        <dbReference type="ARBA" id="ARBA00012185"/>
    </source>
</evidence>
<dbReference type="EMBL" id="WWCK01000002">
    <property type="protein sequence ID" value="MYM66238.1"/>
    <property type="molecule type" value="Genomic_DNA"/>
</dbReference>
<dbReference type="EC" id="2.1.1.113" evidence="2"/>
<evidence type="ECO:0000256" key="1">
    <source>
        <dbReference type="ARBA" id="ARBA00010203"/>
    </source>
</evidence>
<dbReference type="InterPro" id="IPR001091">
    <property type="entry name" value="RM_Methyltransferase"/>
</dbReference>
<proteinExistence type="inferred from homology"/>
<dbReference type="InterPro" id="IPR002941">
    <property type="entry name" value="DNA_methylase_N4/N6"/>
</dbReference>
<evidence type="ECO:0000256" key="8">
    <source>
        <dbReference type="ARBA" id="ARBA00049120"/>
    </source>
</evidence>
<dbReference type="GO" id="GO:0008170">
    <property type="term" value="F:N-methyltransferase activity"/>
    <property type="evidence" value="ECO:0007669"/>
    <property type="project" value="InterPro"/>
</dbReference>
<evidence type="ECO:0000256" key="6">
    <source>
        <dbReference type="ARBA" id="ARBA00022747"/>
    </source>
</evidence>
<accession>A0A7X4GMJ9</accession>
<gene>
    <name evidence="10" type="ORF">GTP45_05230</name>
</gene>
<name>A0A7X4GMJ9_9BURK</name>
<dbReference type="AlphaFoldDB" id="A0A7X4GMJ9"/>
<dbReference type="InterPro" id="IPR017985">
    <property type="entry name" value="MeTrfase_CN4_CS"/>
</dbReference>
<dbReference type="GO" id="GO:0009307">
    <property type="term" value="P:DNA restriction-modification system"/>
    <property type="evidence" value="ECO:0007669"/>
    <property type="project" value="UniProtKB-KW"/>
</dbReference>
<dbReference type="GO" id="GO:0003677">
    <property type="term" value="F:DNA binding"/>
    <property type="evidence" value="ECO:0007669"/>
    <property type="project" value="UniProtKB-KW"/>
</dbReference>
<dbReference type="SUPFAM" id="SSF53335">
    <property type="entry name" value="S-adenosyl-L-methionine-dependent methyltransferases"/>
    <property type="match status" value="1"/>
</dbReference>
<dbReference type="InterPro" id="IPR029063">
    <property type="entry name" value="SAM-dependent_MTases_sf"/>
</dbReference>
<dbReference type="RefSeq" id="WP_161012837.1">
    <property type="nucleotide sequence ID" value="NZ_WWCK01000002.1"/>
</dbReference>
<evidence type="ECO:0000313" key="10">
    <source>
        <dbReference type="EMBL" id="MYM66238.1"/>
    </source>
</evidence>
<dbReference type="Pfam" id="PF01555">
    <property type="entry name" value="N6_N4_Mtase"/>
    <property type="match status" value="1"/>
</dbReference>
<keyword evidence="5" id="KW-0949">S-adenosyl-L-methionine</keyword>
<keyword evidence="4" id="KW-0808">Transferase</keyword>
<keyword evidence="11" id="KW-1185">Reference proteome</keyword>
<evidence type="ECO:0000313" key="11">
    <source>
        <dbReference type="Proteomes" id="UP000450012"/>
    </source>
</evidence>
<keyword evidence="6" id="KW-0680">Restriction system</keyword>